<gene>
    <name evidence="1" type="ORF">CCAL12919_04055</name>
    <name evidence="2" type="ORF">CCAL9337_07430</name>
</gene>
<proteinExistence type="predicted"/>
<reference evidence="1 4" key="2">
    <citation type="submission" date="2020-10" db="EMBL/GenBank/DDBJ databases">
        <title>Campylobacter californiensis sp. nov. isolated from cattle and feral swine in California.</title>
        <authorList>
            <person name="Miller W.G."/>
        </authorList>
    </citation>
    <scope>NUCLEOTIDE SEQUENCE [LARGE SCALE GENOMIC DNA]</scope>
    <source>
        <strain evidence="1 4">RM12919</strain>
    </source>
</reference>
<evidence type="ECO:0000313" key="1">
    <source>
        <dbReference type="EMBL" id="MBE2986309.1"/>
    </source>
</evidence>
<dbReference type="PROSITE" id="PS51257">
    <property type="entry name" value="PROKAR_LIPOPROTEIN"/>
    <property type="match status" value="1"/>
</dbReference>
<keyword evidence="3" id="KW-1185">Reference proteome</keyword>
<evidence type="ECO:0000313" key="3">
    <source>
        <dbReference type="Proteomes" id="UP000650616"/>
    </source>
</evidence>
<comment type="caution">
    <text evidence="2">The sequence shown here is derived from an EMBL/GenBank/DDBJ whole genome shotgun (WGS) entry which is preliminary data.</text>
</comment>
<dbReference type="AlphaFoldDB" id="A0AAW3ZYV9"/>
<dbReference type="Proteomes" id="UP000650616">
    <property type="component" value="Unassembled WGS sequence"/>
</dbReference>
<name>A0AAW3ZYV9_9BACT</name>
<organism evidence="2 3">
    <name type="scientific">Campylobacter californiensis</name>
    <dbReference type="NCBI Taxonomy" id="1032243"/>
    <lineage>
        <taxon>Bacteria</taxon>
        <taxon>Pseudomonadati</taxon>
        <taxon>Campylobacterota</taxon>
        <taxon>Epsilonproteobacteria</taxon>
        <taxon>Campylobacterales</taxon>
        <taxon>Campylobacteraceae</taxon>
        <taxon>Campylobacter</taxon>
    </lineage>
</organism>
<dbReference type="EMBL" id="JADBHS010000006">
    <property type="protein sequence ID" value="MBE2986309.1"/>
    <property type="molecule type" value="Genomic_DNA"/>
</dbReference>
<accession>A0AAW3ZYV9</accession>
<dbReference type="Proteomes" id="UP001318760">
    <property type="component" value="Unassembled WGS sequence"/>
</dbReference>
<dbReference type="RefSeq" id="WP_170016775.1">
    <property type="nucleotide sequence ID" value="NZ_CP012545.1"/>
</dbReference>
<dbReference type="EMBL" id="LIWG01000009">
    <property type="protein sequence ID" value="MBE3608550.1"/>
    <property type="molecule type" value="Genomic_DNA"/>
</dbReference>
<reference evidence="2 3" key="1">
    <citation type="submission" date="2015-08" db="EMBL/GenBank/DDBJ databases">
        <title>Comparative genomics of the Campylobacter concisus group.</title>
        <authorList>
            <person name="Yee E."/>
            <person name="Chapman M.H."/>
            <person name="Huynh S."/>
            <person name="Bono J.L."/>
            <person name="On S.L."/>
            <person name="St Leger J."/>
            <person name="Foster G."/>
            <person name="Parker C.T."/>
            <person name="Miller W.G."/>
        </authorList>
    </citation>
    <scope>NUCLEOTIDE SEQUENCE [LARGE SCALE GENOMIC DNA]</scope>
    <source>
        <strain evidence="2 3">RM9337</strain>
    </source>
</reference>
<protein>
    <recommendedName>
        <fullName evidence="5">Lipoprotein</fullName>
    </recommendedName>
</protein>
<evidence type="ECO:0000313" key="2">
    <source>
        <dbReference type="EMBL" id="MBE3608550.1"/>
    </source>
</evidence>
<evidence type="ECO:0000313" key="4">
    <source>
        <dbReference type="Proteomes" id="UP001318760"/>
    </source>
</evidence>
<sequence>MFKILISIFVVFALGGCSFFYKQPSKPKNIVVQKPAKSSIKGFIKDLTYEDGGYCYTIIAVDTKNSKLPSANFCANKYYYDKGDLVYATFVGRSLESMLLIREGSSSGKISGIKKPQNTINANRKNIKTKIEVPKEEHISF</sequence>
<evidence type="ECO:0008006" key="5">
    <source>
        <dbReference type="Google" id="ProtNLM"/>
    </source>
</evidence>